<keyword evidence="1" id="KW-1133">Transmembrane helix</keyword>
<evidence type="ECO:0008006" key="4">
    <source>
        <dbReference type="Google" id="ProtNLM"/>
    </source>
</evidence>
<feature type="transmembrane region" description="Helical" evidence="1">
    <location>
        <begin position="85"/>
        <end position="108"/>
    </location>
</feature>
<keyword evidence="1" id="KW-0472">Membrane</keyword>
<dbReference type="EMBL" id="JBIRYI010000012">
    <property type="protein sequence ID" value="MFI2489054.1"/>
    <property type="molecule type" value="Genomic_DNA"/>
</dbReference>
<reference evidence="2 3" key="1">
    <citation type="submission" date="2024-10" db="EMBL/GenBank/DDBJ databases">
        <title>The Natural Products Discovery Center: Release of the First 8490 Sequenced Strains for Exploring Actinobacteria Biosynthetic Diversity.</title>
        <authorList>
            <person name="Kalkreuter E."/>
            <person name="Kautsar S.A."/>
            <person name="Yang D."/>
            <person name="Bader C.D."/>
            <person name="Teijaro C.N."/>
            <person name="Fluegel L."/>
            <person name="Davis C.M."/>
            <person name="Simpson J.R."/>
            <person name="Lauterbach L."/>
            <person name="Steele A.D."/>
            <person name="Gui C."/>
            <person name="Meng S."/>
            <person name="Li G."/>
            <person name="Viehrig K."/>
            <person name="Ye F."/>
            <person name="Su P."/>
            <person name="Kiefer A.F."/>
            <person name="Nichols A."/>
            <person name="Cepeda A.J."/>
            <person name="Yan W."/>
            <person name="Fan B."/>
            <person name="Jiang Y."/>
            <person name="Adhikari A."/>
            <person name="Zheng C.-J."/>
            <person name="Schuster L."/>
            <person name="Cowan T.M."/>
            <person name="Smanski M.J."/>
            <person name="Chevrette M.G."/>
            <person name="De Carvalho L.P.S."/>
            <person name="Shen B."/>
        </authorList>
    </citation>
    <scope>NUCLEOTIDE SEQUENCE [LARGE SCALE GENOMIC DNA]</scope>
    <source>
        <strain evidence="2 3">NPDC019481</strain>
    </source>
</reference>
<gene>
    <name evidence="2" type="ORF">ACH47X_19250</name>
</gene>
<feature type="transmembrane region" description="Helical" evidence="1">
    <location>
        <begin position="59"/>
        <end position="78"/>
    </location>
</feature>
<evidence type="ECO:0000313" key="3">
    <source>
        <dbReference type="Proteomes" id="UP001611580"/>
    </source>
</evidence>
<sequence>MPAAGTDRQDIEASGMPALEAVAAVVIALGVPVLVFNWFTAYGCWLSCSNPVPANQVTYTVVALIVVPAVVWTMVSAWRREASWIYLWHGPAAFVALAVVILCAVPSFEVSSPEQPEHTPWTGCVEYSGGGSDCPGG</sequence>
<comment type="caution">
    <text evidence="2">The sequence shown here is derived from an EMBL/GenBank/DDBJ whole genome shotgun (WGS) entry which is preliminary data.</text>
</comment>
<feature type="transmembrane region" description="Helical" evidence="1">
    <location>
        <begin position="21"/>
        <end position="39"/>
    </location>
</feature>
<organism evidence="2 3">
    <name type="scientific">Promicromonospora kroppenstedtii</name>
    <dbReference type="NCBI Taxonomy" id="440482"/>
    <lineage>
        <taxon>Bacteria</taxon>
        <taxon>Bacillati</taxon>
        <taxon>Actinomycetota</taxon>
        <taxon>Actinomycetes</taxon>
        <taxon>Micrococcales</taxon>
        <taxon>Promicromonosporaceae</taxon>
        <taxon>Promicromonospora</taxon>
    </lineage>
</organism>
<keyword evidence="1" id="KW-0812">Transmembrane</keyword>
<accession>A0ABW7XNE6</accession>
<dbReference type="RefSeq" id="WP_397406134.1">
    <property type="nucleotide sequence ID" value="NZ_JBIRYI010000012.1"/>
</dbReference>
<protein>
    <recommendedName>
        <fullName evidence="4">Transmembrane protein</fullName>
    </recommendedName>
</protein>
<evidence type="ECO:0000313" key="2">
    <source>
        <dbReference type="EMBL" id="MFI2489054.1"/>
    </source>
</evidence>
<keyword evidence="3" id="KW-1185">Reference proteome</keyword>
<evidence type="ECO:0000256" key="1">
    <source>
        <dbReference type="SAM" id="Phobius"/>
    </source>
</evidence>
<proteinExistence type="predicted"/>
<name>A0ABW7XNE6_9MICO</name>
<dbReference type="Proteomes" id="UP001611580">
    <property type="component" value="Unassembled WGS sequence"/>
</dbReference>